<dbReference type="SMART" id="SM00641">
    <property type="entry name" value="Glyco_25"/>
    <property type="match status" value="1"/>
</dbReference>
<keyword evidence="3" id="KW-0326">Glycosidase</keyword>
<protein>
    <submittedName>
        <fullName evidence="6">Lysozyme</fullName>
    </submittedName>
</protein>
<evidence type="ECO:0000256" key="1">
    <source>
        <dbReference type="ARBA" id="ARBA00010646"/>
    </source>
</evidence>
<evidence type="ECO:0000256" key="4">
    <source>
        <dbReference type="SAM" id="MobiDB-lite"/>
    </source>
</evidence>
<dbReference type="RefSeq" id="WP_378265856.1">
    <property type="nucleotide sequence ID" value="NZ_JBHUKR010000007.1"/>
</dbReference>
<dbReference type="PROSITE" id="PS51318">
    <property type="entry name" value="TAT"/>
    <property type="match status" value="1"/>
</dbReference>
<dbReference type="PANTHER" id="PTHR34135:SF2">
    <property type="entry name" value="LYSOZYME"/>
    <property type="match status" value="1"/>
</dbReference>
<evidence type="ECO:0000313" key="6">
    <source>
        <dbReference type="EMBL" id="MFD2417874.1"/>
    </source>
</evidence>
<name>A0ABW5FTC1_9PSEU</name>
<keyword evidence="2" id="KW-0378">Hydrolase</keyword>
<evidence type="ECO:0000256" key="5">
    <source>
        <dbReference type="SAM" id="SignalP"/>
    </source>
</evidence>
<feature type="compositionally biased region" description="Low complexity" evidence="4">
    <location>
        <begin position="36"/>
        <end position="45"/>
    </location>
</feature>
<dbReference type="InterPro" id="IPR006311">
    <property type="entry name" value="TAT_signal"/>
</dbReference>
<dbReference type="Gene3D" id="3.20.20.80">
    <property type="entry name" value="Glycosidases"/>
    <property type="match status" value="1"/>
</dbReference>
<dbReference type="Pfam" id="PF01183">
    <property type="entry name" value="Glyco_hydro_25"/>
    <property type="match status" value="1"/>
</dbReference>
<feature type="signal peptide" evidence="5">
    <location>
        <begin position="1"/>
        <end position="36"/>
    </location>
</feature>
<evidence type="ECO:0000256" key="2">
    <source>
        <dbReference type="ARBA" id="ARBA00022801"/>
    </source>
</evidence>
<keyword evidence="5" id="KW-0732">Signal</keyword>
<dbReference type="CDD" id="cd06412">
    <property type="entry name" value="GH25_CH-type"/>
    <property type="match status" value="1"/>
</dbReference>
<comment type="similarity">
    <text evidence="1">Belongs to the glycosyl hydrolase 25 family.</text>
</comment>
<sequence>MSVSIARRSRRRLVAVAAVVAGVVVLGGLTPANASAAGTVGGTTADRQEPEHDHAMGSQIRRVEGTGAPDSIPPRGVFAEATVPGLDVSGYQGNVNWADYYNQGYRFVYTKASEGTYYTNPYFTQQYNGSYDIGMIRGAYHFAIPSDSSGATQAGYFLANGGGWSADGRTLPGALDLEYNPYSGGDCYGLSPSAMTAWIKDFSDTYHARTNKWPAIYTSTSWWNECVNGDFSSTNPLWVARYASSVGVLPYNWGFYTIWQYSSDPIDQDSFNGGYDRLTAFATNHD</sequence>
<gene>
    <name evidence="6" type="ORF">ACFSXZ_16235</name>
</gene>
<keyword evidence="7" id="KW-1185">Reference proteome</keyword>
<dbReference type="InterPro" id="IPR002053">
    <property type="entry name" value="Glyco_hydro_25"/>
</dbReference>
<feature type="region of interest" description="Disordered" evidence="4">
    <location>
        <begin position="36"/>
        <end position="71"/>
    </location>
</feature>
<organism evidence="6 7">
    <name type="scientific">Amycolatopsis pigmentata</name>
    <dbReference type="NCBI Taxonomy" id="450801"/>
    <lineage>
        <taxon>Bacteria</taxon>
        <taxon>Bacillati</taxon>
        <taxon>Actinomycetota</taxon>
        <taxon>Actinomycetes</taxon>
        <taxon>Pseudonocardiales</taxon>
        <taxon>Pseudonocardiaceae</taxon>
        <taxon>Amycolatopsis</taxon>
    </lineage>
</organism>
<dbReference type="PROSITE" id="PS51904">
    <property type="entry name" value="GLYCOSYL_HYDROL_F25_2"/>
    <property type="match status" value="1"/>
</dbReference>
<dbReference type="SUPFAM" id="SSF51445">
    <property type="entry name" value="(Trans)glycosidases"/>
    <property type="match status" value="1"/>
</dbReference>
<evidence type="ECO:0000313" key="7">
    <source>
        <dbReference type="Proteomes" id="UP001597417"/>
    </source>
</evidence>
<feature type="compositionally biased region" description="Basic and acidic residues" evidence="4">
    <location>
        <begin position="46"/>
        <end position="55"/>
    </location>
</feature>
<dbReference type="PANTHER" id="PTHR34135">
    <property type="entry name" value="LYSOZYME"/>
    <property type="match status" value="1"/>
</dbReference>
<comment type="caution">
    <text evidence="6">The sequence shown here is derived from an EMBL/GenBank/DDBJ whole genome shotgun (WGS) entry which is preliminary data.</text>
</comment>
<dbReference type="Proteomes" id="UP001597417">
    <property type="component" value="Unassembled WGS sequence"/>
</dbReference>
<dbReference type="InterPro" id="IPR017853">
    <property type="entry name" value="GH"/>
</dbReference>
<reference evidence="7" key="1">
    <citation type="journal article" date="2019" name="Int. J. Syst. Evol. Microbiol.">
        <title>The Global Catalogue of Microorganisms (GCM) 10K type strain sequencing project: providing services to taxonomists for standard genome sequencing and annotation.</title>
        <authorList>
            <consortium name="The Broad Institute Genomics Platform"/>
            <consortium name="The Broad Institute Genome Sequencing Center for Infectious Disease"/>
            <person name="Wu L."/>
            <person name="Ma J."/>
        </authorList>
    </citation>
    <scope>NUCLEOTIDE SEQUENCE [LARGE SCALE GENOMIC DNA]</scope>
    <source>
        <strain evidence="7">CGMCC 4.7645</strain>
    </source>
</reference>
<accession>A0ABW5FTC1</accession>
<feature type="chain" id="PRO_5045497989" evidence="5">
    <location>
        <begin position="37"/>
        <end position="286"/>
    </location>
</feature>
<proteinExistence type="inferred from homology"/>
<evidence type="ECO:0000256" key="3">
    <source>
        <dbReference type="ARBA" id="ARBA00023295"/>
    </source>
</evidence>
<dbReference type="InterPro" id="IPR018077">
    <property type="entry name" value="Glyco_hydro_fam25_subgr"/>
</dbReference>
<dbReference type="EMBL" id="JBHUKR010000007">
    <property type="protein sequence ID" value="MFD2417874.1"/>
    <property type="molecule type" value="Genomic_DNA"/>
</dbReference>